<keyword evidence="8" id="KW-0378">Hydrolase</keyword>
<dbReference type="Gene3D" id="3.40.1110.10">
    <property type="entry name" value="Calcium-transporting ATPase, cytoplasmic domain N"/>
    <property type="match status" value="2"/>
</dbReference>
<dbReference type="AlphaFoldDB" id="L7JVN7"/>
<dbReference type="EMBL" id="JH994023">
    <property type="protein sequence ID" value="ELQ74802.1"/>
    <property type="molecule type" value="Genomic_DNA"/>
</dbReference>
<dbReference type="InterPro" id="IPR018303">
    <property type="entry name" value="ATPase_P-typ_P_site"/>
</dbReference>
<keyword evidence="2 6" id="KW-0812">Transmembrane</keyword>
<keyword evidence="3" id="KW-1278">Translocase</keyword>
<dbReference type="InParanoid" id="L7JVN7"/>
<feature type="non-terminal residue" evidence="8">
    <location>
        <position position="1"/>
    </location>
</feature>
<dbReference type="InterPro" id="IPR044492">
    <property type="entry name" value="P_typ_ATPase_HD_dom"/>
</dbReference>
<dbReference type="Gene3D" id="3.40.50.1000">
    <property type="entry name" value="HAD superfamily/HAD-like"/>
    <property type="match status" value="2"/>
</dbReference>
<evidence type="ECO:0000313" key="8">
    <source>
        <dbReference type="EMBL" id="ELQ74802.1"/>
    </source>
</evidence>
<evidence type="ECO:0000256" key="4">
    <source>
        <dbReference type="ARBA" id="ARBA00022989"/>
    </source>
</evidence>
<dbReference type="GO" id="GO:0016020">
    <property type="term" value="C:membrane"/>
    <property type="evidence" value="ECO:0007669"/>
    <property type="project" value="UniProtKB-SubCell"/>
</dbReference>
<feature type="transmembrane region" description="Helical" evidence="6">
    <location>
        <begin position="47"/>
        <end position="76"/>
    </location>
</feature>
<dbReference type="InterPro" id="IPR059000">
    <property type="entry name" value="ATPase_P-type_domA"/>
</dbReference>
<dbReference type="Pfam" id="PF13246">
    <property type="entry name" value="Cation_ATPase"/>
    <property type="match status" value="1"/>
</dbReference>
<dbReference type="InterPro" id="IPR023214">
    <property type="entry name" value="HAD_sf"/>
</dbReference>
<keyword evidence="4 6" id="KW-1133">Transmembrane helix</keyword>
<evidence type="ECO:0000259" key="7">
    <source>
        <dbReference type="Pfam" id="PF00122"/>
    </source>
</evidence>
<feature type="transmembrane region" description="Helical" evidence="6">
    <location>
        <begin position="278"/>
        <end position="298"/>
    </location>
</feature>
<dbReference type="PRINTS" id="PR00121">
    <property type="entry name" value="NAKATPASE"/>
</dbReference>
<evidence type="ECO:0000256" key="6">
    <source>
        <dbReference type="SAM" id="Phobius"/>
    </source>
</evidence>
<evidence type="ECO:0000256" key="3">
    <source>
        <dbReference type="ARBA" id="ARBA00022967"/>
    </source>
</evidence>
<dbReference type="HOGENOM" id="CLU_316559_0_0_1"/>
<dbReference type="Proteomes" id="UP000011185">
    <property type="component" value="Unassembled WGS sequence"/>
</dbReference>
<dbReference type="GO" id="GO:0006812">
    <property type="term" value="P:monoatomic cation transport"/>
    <property type="evidence" value="ECO:0007669"/>
    <property type="project" value="UniProtKB-ARBA"/>
</dbReference>
<feature type="transmembrane region" description="Helical" evidence="6">
    <location>
        <begin position="867"/>
        <end position="889"/>
    </location>
</feature>
<dbReference type="SFLD" id="SFLDS00003">
    <property type="entry name" value="Haloacid_Dehalogenase"/>
    <property type="match status" value="1"/>
</dbReference>
<name>L7JVN7_TRAHO</name>
<dbReference type="SUPFAM" id="SSF56784">
    <property type="entry name" value="HAD-like"/>
    <property type="match status" value="1"/>
</dbReference>
<dbReference type="EC" id="3.6.3.8" evidence="8"/>
<dbReference type="InterPro" id="IPR008250">
    <property type="entry name" value="ATPase_P-typ_transduc_dom_A_sf"/>
</dbReference>
<dbReference type="NCBIfam" id="TIGR01494">
    <property type="entry name" value="ATPase_P-type"/>
    <property type="match status" value="1"/>
</dbReference>
<dbReference type="SUPFAM" id="SSF81665">
    <property type="entry name" value="Calcium ATPase, transmembrane domain M"/>
    <property type="match status" value="1"/>
</dbReference>
<dbReference type="PANTHER" id="PTHR42861">
    <property type="entry name" value="CALCIUM-TRANSPORTING ATPASE"/>
    <property type="match status" value="1"/>
</dbReference>
<sequence length="922" mass="104240">VRELTNKNCKFTNKFFKFSLKILSLMKRSFNMILETAIRPFEDKLSVFLLLLQLVSVFMVDSSIFDFFMTLLLLYLNSCLETLQNYRNDKEVNKFNNFMKIKTKKLDFNKLVLTDEIGIGDIIHLSIGDKIPSDCILIDQSTFKTTRFLKVNESILTGESIGVIKKRSKITLEDAFLFYDFCCSNLEVKNSIFMADIELTKSLDKYDERRRKRLVRILRRIRRYKRQDRRVFYGGTFVLQGTSLALVIDKSREVLKIQTSLTNITSDLTSEVKKMQNILFSSILSICIALFIYCMVLGNMSTLKICTSLAVTAIPEGLELVVRINLSVIVFQLKKKMIFVKKLVSLETLGSVDMIVLDKTGTITTNEQIIDQIFEVVPVQTNCPAGVEGKDFGGEDSTSKGAESKAQGIGFKFKPVHIKENEMFQAVCRHLSEVITVDGRTMGDPLDISMFEAVPDCKSELLFFKTFCCESMVTRGIIELENKYYEILKGAPENVLALCRSYDSENKESIKIEDKKNILRNLKERSIACAYKKLSKRYIVERVRNVTDMSSGLEDKQLKKRNYKLLGFIAFKDTLRKGVKECFNWCKANDIKVRILTGDSMLTTMNILNDIGVQGDFYSAKKYMERNLGDVNPGNDSAVELSNTVTSATLSSNNCIGEGNRNNEQFFEVIYRASPSNKHAIVKYLGRKNKILMTGDGVNDLLAIKQADVGVSLGEGSDLSKEVSDIILTDSDIKNILILLSSGRVALHNVKALLKYLISSNIGEVIAVLLAILTNREILNSKQLLFINLLTDGLPATLMCMNKGYGRGRFLFLRTILIAAYLGLTTYFIQSKTKSFLFIVIGEMLNSLNNINLGISLLISCKQNLHLVLAVFITITLLFIMTNSNAISWILEVEKVTLREFLSLALLAFPIILIDEVFKQFS</sequence>
<evidence type="ECO:0000256" key="1">
    <source>
        <dbReference type="ARBA" id="ARBA00004141"/>
    </source>
</evidence>
<dbReference type="SUPFAM" id="SSF81653">
    <property type="entry name" value="Calcium ATPase, transduction domain A"/>
    <property type="match status" value="1"/>
</dbReference>
<dbReference type="OrthoDB" id="3352408at2759"/>
<dbReference type="STRING" id="72359.L7JVN7"/>
<dbReference type="InterPro" id="IPR036412">
    <property type="entry name" value="HAD-like_sf"/>
</dbReference>
<dbReference type="PRINTS" id="PR00119">
    <property type="entry name" value="CATATPASE"/>
</dbReference>
<comment type="subcellular location">
    <subcellularLocation>
        <location evidence="1">Membrane</location>
        <topology evidence="1">Multi-pass membrane protein</topology>
    </subcellularLocation>
</comment>
<dbReference type="SFLD" id="SFLDF00027">
    <property type="entry name" value="p-type_atpase"/>
    <property type="match status" value="1"/>
</dbReference>
<feature type="transmembrane region" description="Helical" evidence="6">
    <location>
        <begin position="231"/>
        <end position="248"/>
    </location>
</feature>
<dbReference type="SFLD" id="SFLDG00002">
    <property type="entry name" value="C1.7:_P-type_atpase_like"/>
    <property type="match status" value="1"/>
</dbReference>
<evidence type="ECO:0000313" key="9">
    <source>
        <dbReference type="Proteomes" id="UP000011185"/>
    </source>
</evidence>
<protein>
    <submittedName>
        <fullName evidence="8">P-type ATPase (P-ATPase) Superfamily</fullName>
        <ecNumber evidence="8">3.6.3.8</ecNumber>
    </submittedName>
</protein>
<dbReference type="InterPro" id="IPR023299">
    <property type="entry name" value="ATPase_P-typ_cyto_dom_N"/>
</dbReference>
<dbReference type="InterPro" id="IPR001757">
    <property type="entry name" value="P_typ_ATPase"/>
</dbReference>
<dbReference type="InterPro" id="IPR023298">
    <property type="entry name" value="ATPase_P-typ_TM_dom_sf"/>
</dbReference>
<evidence type="ECO:0000256" key="5">
    <source>
        <dbReference type="ARBA" id="ARBA00023136"/>
    </source>
</evidence>
<dbReference type="Pfam" id="PF00122">
    <property type="entry name" value="E1-E2_ATPase"/>
    <property type="match status" value="1"/>
</dbReference>
<organism evidence="8 9">
    <name type="scientific">Trachipleistophora hominis</name>
    <name type="common">Microsporidian parasite</name>
    <dbReference type="NCBI Taxonomy" id="72359"/>
    <lineage>
        <taxon>Eukaryota</taxon>
        <taxon>Fungi</taxon>
        <taxon>Fungi incertae sedis</taxon>
        <taxon>Microsporidia</taxon>
        <taxon>Pleistophoridae</taxon>
        <taxon>Trachipleistophora</taxon>
    </lineage>
</organism>
<dbReference type="OMA" id="PVCSIVF"/>
<dbReference type="Gene3D" id="1.20.1110.10">
    <property type="entry name" value="Calcium-transporting ATPase, transmembrane domain"/>
    <property type="match status" value="4"/>
</dbReference>
<feature type="domain" description="P-type ATPase A" evidence="7">
    <location>
        <begin position="112"/>
        <end position="247"/>
    </location>
</feature>
<feature type="transmembrane region" description="Helical" evidence="6">
    <location>
        <begin position="811"/>
        <end position="829"/>
    </location>
</feature>
<evidence type="ECO:0000256" key="2">
    <source>
        <dbReference type="ARBA" id="ARBA00022692"/>
    </source>
</evidence>
<dbReference type="GO" id="GO:0016887">
    <property type="term" value="F:ATP hydrolysis activity"/>
    <property type="evidence" value="ECO:0007669"/>
    <property type="project" value="InterPro"/>
</dbReference>
<dbReference type="SUPFAM" id="SSF81660">
    <property type="entry name" value="Metal cation-transporting ATPase, ATP-binding domain N"/>
    <property type="match status" value="1"/>
</dbReference>
<reference evidence="8 9" key="1">
    <citation type="journal article" date="2012" name="PLoS Pathog.">
        <title>The genome of the obligate intracellular parasite Trachipleistophora hominis: new insights into microsporidian genome dynamics and reductive evolution.</title>
        <authorList>
            <person name="Heinz E."/>
            <person name="Williams T.A."/>
            <person name="Nakjang S."/>
            <person name="Noel C.J."/>
            <person name="Swan D.C."/>
            <person name="Goldberg A.V."/>
            <person name="Harris S.R."/>
            <person name="Weinmaier T."/>
            <person name="Markert S."/>
            <person name="Becher D."/>
            <person name="Bernhardt J."/>
            <person name="Dagan T."/>
            <person name="Hacker C."/>
            <person name="Lucocq J.M."/>
            <person name="Schweder T."/>
            <person name="Rattei T."/>
            <person name="Hall N."/>
            <person name="Hirt R.P."/>
            <person name="Embley T.M."/>
        </authorList>
    </citation>
    <scope>NUCLEOTIDE SEQUENCE [LARGE SCALE GENOMIC DNA]</scope>
</reference>
<dbReference type="GO" id="GO:0005524">
    <property type="term" value="F:ATP binding"/>
    <property type="evidence" value="ECO:0007669"/>
    <property type="project" value="InterPro"/>
</dbReference>
<dbReference type="Gene3D" id="2.70.150.10">
    <property type="entry name" value="Calcium-transporting ATPase, cytoplasmic transduction domain A"/>
    <property type="match status" value="2"/>
</dbReference>
<dbReference type="PROSITE" id="PS00154">
    <property type="entry name" value="ATPASE_E1_E2"/>
    <property type="match status" value="1"/>
</dbReference>
<accession>L7JVN7</accession>
<proteinExistence type="predicted"/>
<gene>
    <name evidence="8" type="ORF">THOM_2279</name>
</gene>
<keyword evidence="5 6" id="KW-0472">Membrane</keyword>
<keyword evidence="9" id="KW-1185">Reference proteome</keyword>
<dbReference type="VEuPathDB" id="MicrosporidiaDB:THOM_2279"/>
<feature type="transmembrane region" description="Helical" evidence="6">
    <location>
        <begin position="901"/>
        <end position="918"/>
    </location>
</feature>